<evidence type="ECO:0000313" key="2">
    <source>
        <dbReference type="Proteomes" id="UP001233999"/>
    </source>
</evidence>
<feature type="non-terminal residue" evidence="1">
    <location>
        <position position="95"/>
    </location>
</feature>
<accession>A0AAD8ANC7</accession>
<feature type="non-terminal residue" evidence="1">
    <location>
        <position position="1"/>
    </location>
</feature>
<gene>
    <name evidence="1" type="ORF">L9F63_000063</name>
</gene>
<reference evidence="1" key="1">
    <citation type="journal article" date="2023" name="IScience">
        <title>Live-bearing cockroach genome reveals convergent evolutionary mechanisms linked to viviparity in insects and beyond.</title>
        <authorList>
            <person name="Fouks B."/>
            <person name="Harrison M.C."/>
            <person name="Mikhailova A.A."/>
            <person name="Marchal E."/>
            <person name="English S."/>
            <person name="Carruthers M."/>
            <person name="Jennings E.C."/>
            <person name="Chiamaka E.L."/>
            <person name="Frigard R.A."/>
            <person name="Pippel M."/>
            <person name="Attardo G.M."/>
            <person name="Benoit J.B."/>
            <person name="Bornberg-Bauer E."/>
            <person name="Tobe S.S."/>
        </authorList>
    </citation>
    <scope>NUCLEOTIDE SEQUENCE</scope>
    <source>
        <strain evidence="1">Stay&amp;Tobe</strain>
    </source>
</reference>
<proteinExistence type="predicted"/>
<sequence>NVIVIILHIHSVLYWRHGHTYFIDYMKVFTCEGIIGGIIAIRVANQSFGVPSTPWLAAVEVSRTSLSSCLVHTSYIQFLMINPVIILLHMPNLFM</sequence>
<comment type="caution">
    <text evidence="1">The sequence shown here is derived from an EMBL/GenBank/DDBJ whole genome shotgun (WGS) entry which is preliminary data.</text>
</comment>
<protein>
    <submittedName>
        <fullName evidence="1">Uncharacterized protein</fullName>
    </submittedName>
</protein>
<organism evidence="1 2">
    <name type="scientific">Diploptera punctata</name>
    <name type="common">Pacific beetle cockroach</name>
    <dbReference type="NCBI Taxonomy" id="6984"/>
    <lineage>
        <taxon>Eukaryota</taxon>
        <taxon>Metazoa</taxon>
        <taxon>Ecdysozoa</taxon>
        <taxon>Arthropoda</taxon>
        <taxon>Hexapoda</taxon>
        <taxon>Insecta</taxon>
        <taxon>Pterygota</taxon>
        <taxon>Neoptera</taxon>
        <taxon>Polyneoptera</taxon>
        <taxon>Dictyoptera</taxon>
        <taxon>Blattodea</taxon>
        <taxon>Blaberoidea</taxon>
        <taxon>Blaberidae</taxon>
        <taxon>Diplopterinae</taxon>
        <taxon>Diploptera</taxon>
    </lineage>
</organism>
<evidence type="ECO:0000313" key="1">
    <source>
        <dbReference type="EMBL" id="KAJ9601771.1"/>
    </source>
</evidence>
<dbReference type="Proteomes" id="UP001233999">
    <property type="component" value="Unassembled WGS sequence"/>
</dbReference>
<reference evidence="1" key="2">
    <citation type="submission" date="2023-05" db="EMBL/GenBank/DDBJ databases">
        <authorList>
            <person name="Fouks B."/>
        </authorList>
    </citation>
    <scope>NUCLEOTIDE SEQUENCE</scope>
    <source>
        <strain evidence="1">Stay&amp;Tobe</strain>
        <tissue evidence="1">Testes</tissue>
    </source>
</reference>
<name>A0AAD8ANC7_DIPPU</name>
<dbReference type="AlphaFoldDB" id="A0AAD8ANC7"/>
<keyword evidence="2" id="KW-1185">Reference proteome</keyword>
<dbReference type="EMBL" id="JASPKZ010000003">
    <property type="protein sequence ID" value="KAJ9601771.1"/>
    <property type="molecule type" value="Genomic_DNA"/>
</dbReference>